<dbReference type="OrthoDB" id="5122730at2"/>
<organism evidence="2 3">
    <name type="scientific">Planococcus rifietoensis</name>
    <dbReference type="NCBI Taxonomy" id="200991"/>
    <lineage>
        <taxon>Bacteria</taxon>
        <taxon>Bacillati</taxon>
        <taxon>Bacillota</taxon>
        <taxon>Bacilli</taxon>
        <taxon>Bacillales</taxon>
        <taxon>Caryophanaceae</taxon>
        <taxon>Planococcus</taxon>
    </lineage>
</organism>
<proteinExistence type="predicted"/>
<name>A0A0U2XQJ6_9BACL</name>
<accession>A0A0U2XQJ6</accession>
<evidence type="ECO:0008006" key="4">
    <source>
        <dbReference type="Google" id="ProtNLM"/>
    </source>
</evidence>
<dbReference type="InterPro" id="IPR021737">
    <property type="entry name" value="Phage_phiKZ_Orf197"/>
</dbReference>
<dbReference type="Proteomes" id="UP000067683">
    <property type="component" value="Chromosome"/>
</dbReference>
<feature type="transmembrane region" description="Helical" evidence="1">
    <location>
        <begin position="39"/>
        <end position="70"/>
    </location>
</feature>
<keyword evidence="1" id="KW-1133">Transmembrane helix</keyword>
<protein>
    <recommendedName>
        <fullName evidence="4">DUF3307 domain-containing protein</fullName>
    </recommendedName>
</protein>
<gene>
    <name evidence="2" type="ORF">AUC31_09245</name>
</gene>
<dbReference type="STRING" id="200991.AUC31_09245"/>
<dbReference type="KEGG" id="prt:AUC31_09245"/>
<dbReference type="EMBL" id="CP013659">
    <property type="protein sequence ID" value="ALS75395.1"/>
    <property type="molecule type" value="Genomic_DNA"/>
</dbReference>
<keyword evidence="1" id="KW-0472">Membrane</keyword>
<sequence>MSMFDYLLLGHLVGDFLLQTSWMAKHKATQWLPLLAHVSVYTAVIALFGLFAGGLSLPAIALVFFSHIALDRRRFVQFWVKRIQMTTGSESRWLTIVADQIFHLLFLALAIALT</sequence>
<keyword evidence="3" id="KW-1185">Reference proteome</keyword>
<dbReference type="AlphaFoldDB" id="A0A0U2XQJ6"/>
<feature type="transmembrane region" description="Helical" evidence="1">
    <location>
        <begin position="91"/>
        <end position="113"/>
    </location>
</feature>
<dbReference type="RefSeq" id="WP_058382102.1">
    <property type="nucleotide sequence ID" value="NZ_CP013659.2"/>
</dbReference>
<evidence type="ECO:0000313" key="3">
    <source>
        <dbReference type="Proteomes" id="UP000067683"/>
    </source>
</evidence>
<evidence type="ECO:0000256" key="1">
    <source>
        <dbReference type="SAM" id="Phobius"/>
    </source>
</evidence>
<dbReference type="Pfam" id="PF11750">
    <property type="entry name" value="DUF3307"/>
    <property type="match status" value="1"/>
</dbReference>
<evidence type="ECO:0000313" key="2">
    <source>
        <dbReference type="EMBL" id="ALS75395.1"/>
    </source>
</evidence>
<reference evidence="2" key="1">
    <citation type="submission" date="2016-01" db="EMBL/GenBank/DDBJ databases">
        <title>Complete genome of Planococcus rifietoensis type strain M8.</title>
        <authorList>
            <person name="See-Too W.S."/>
        </authorList>
    </citation>
    <scope>NUCLEOTIDE SEQUENCE [LARGE SCALE GENOMIC DNA]</scope>
    <source>
        <strain evidence="2">M8</strain>
    </source>
</reference>
<keyword evidence="1" id="KW-0812">Transmembrane</keyword>